<evidence type="ECO:0000256" key="9">
    <source>
        <dbReference type="ARBA" id="ARBA00022676"/>
    </source>
</evidence>
<dbReference type="InterPro" id="IPR004001">
    <property type="entry name" value="Actin_CS"/>
</dbReference>
<dbReference type="PROSITE" id="PS01132">
    <property type="entry name" value="ACTINS_ACT_LIKE"/>
    <property type="match status" value="1"/>
</dbReference>
<evidence type="ECO:0000256" key="14">
    <source>
        <dbReference type="ARBA" id="ARBA00022824"/>
    </source>
</evidence>
<accession>A0ABQ7TRN0</accession>
<keyword evidence="14" id="KW-0256">Endoplasmic reticulum</keyword>
<dbReference type="Pfam" id="PF04922">
    <property type="entry name" value="DIE2_ALG10"/>
    <property type="match status" value="1"/>
</dbReference>
<keyword evidence="10" id="KW-0808">Transferase</keyword>
<comment type="caution">
    <text evidence="22">The sequence shown here is derived from an EMBL/GenBank/DDBJ whole genome shotgun (WGS) entry which is preliminary data.</text>
</comment>
<dbReference type="SUPFAM" id="SSF53067">
    <property type="entry name" value="Actin-like ATPase domain"/>
    <property type="match status" value="2"/>
</dbReference>
<evidence type="ECO:0000256" key="21">
    <source>
        <dbReference type="RuleBase" id="RU000487"/>
    </source>
</evidence>
<protein>
    <recommendedName>
        <fullName evidence="8">Dol-P-Glc:Glc(2)Man(9)GlcNAc(2)-PP-Dol alpha-1,2-glucosyltransferase</fullName>
        <ecNumber evidence="7">2.4.1.256</ecNumber>
    </recommendedName>
</protein>
<dbReference type="InterPro" id="IPR043129">
    <property type="entry name" value="ATPase_NBD"/>
</dbReference>
<reference evidence="22 23" key="1">
    <citation type="journal article" date="2021" name="bioRxiv">
        <title>Chromosome-scale and haplotype-resolved genome assembly of a tetraploid potato cultivar.</title>
        <authorList>
            <person name="Sun H."/>
            <person name="Jiao W.-B."/>
            <person name="Krause K."/>
            <person name="Campoy J.A."/>
            <person name="Goel M."/>
            <person name="Folz-Donahue K."/>
            <person name="Kukat C."/>
            <person name="Huettel B."/>
            <person name="Schneeberger K."/>
        </authorList>
    </citation>
    <scope>NUCLEOTIDE SEQUENCE [LARGE SCALE GENOMIC DNA]</scope>
    <source>
        <strain evidence="22">SolTubOtavaFocal</strain>
        <tissue evidence="22">Leaves</tissue>
    </source>
</reference>
<evidence type="ECO:0000256" key="17">
    <source>
        <dbReference type="ARBA" id="ARBA00023136"/>
    </source>
</evidence>
<keyword evidence="12" id="KW-0547">Nucleotide-binding</keyword>
<comment type="similarity">
    <text evidence="6">Belongs to the ALG10 glucosyltransferase family.</text>
</comment>
<evidence type="ECO:0000256" key="8">
    <source>
        <dbReference type="ARBA" id="ARBA00018512"/>
    </source>
</evidence>
<dbReference type="Gene3D" id="3.30.420.40">
    <property type="match status" value="2"/>
</dbReference>
<keyword evidence="13" id="KW-0378">Hydrolase</keyword>
<evidence type="ECO:0000256" key="15">
    <source>
        <dbReference type="ARBA" id="ARBA00022840"/>
    </source>
</evidence>
<comment type="function">
    <text evidence="1">Actins are highly conserved proteins that are involved in various types of cell motility and are ubiquitously expressed in all eukaryotic cells. Essential component of cell cytoskeleton; plays an important role in cytoplasmic streaming, cell shape determination, cell division, organelle movement and extension growth.</text>
</comment>
<sequence length="486" mass="53819">MADVEDIQPLVCDNGTGMVKAGFAGDDAPRAVFPSIVGRPRHAGVMVGMGQKDAYVGDEAQSKRGILTLKYPIEHGIVNNWDDMEKIWHHTFYNELRVAPEEHPVLLTEAPLNPKANREKMTQIMFETFNAPAMYVAIQAVLSLYASGRTTGIVLDSGDGVSHTVPIYEGYALPHAILRLDLAGRDLTEYMVKILTERGYSFTTTAEKEIVRDMKEKLAYLALDFEQELETTTTGSAVEKNYELPDGQVITIGAERFRCPEVLYQPSLIGMEAAGIHETTYNSIMKCDVDIRKDLYGNIVLSGGSTMFPGIADRMSKEIQALAPSSMKIKVVAPPERKYSVWIGGSILASLSTFQQMWIAKAEYDESGPSINLGIPISASGKTQIAERSELERKEEEEYKNCGEKMGKLAVAVIVSSWVVAVSILVNRIVTEPYMDEIFHIPQAQQYCKGNFRSWDPMITTPPGLEHENRDSLTCGISLLESIYGK</sequence>
<evidence type="ECO:0000256" key="10">
    <source>
        <dbReference type="ARBA" id="ARBA00022679"/>
    </source>
</evidence>
<keyword evidence="11" id="KW-0812">Transmembrane</keyword>
<proteinExistence type="inferred from homology"/>
<dbReference type="CDD" id="cd10224">
    <property type="entry name" value="ASKHA_NBD_actin"/>
    <property type="match status" value="1"/>
</dbReference>
<evidence type="ECO:0000313" key="22">
    <source>
        <dbReference type="EMBL" id="KAH0737023.1"/>
    </source>
</evidence>
<dbReference type="InterPro" id="IPR016900">
    <property type="entry name" value="Alg10"/>
</dbReference>
<keyword evidence="16" id="KW-1133">Transmembrane helix</keyword>
<evidence type="ECO:0000256" key="7">
    <source>
        <dbReference type="ARBA" id="ARBA00011967"/>
    </source>
</evidence>
<evidence type="ECO:0000256" key="2">
    <source>
        <dbReference type="ARBA" id="ARBA00004245"/>
    </source>
</evidence>
<evidence type="ECO:0000256" key="4">
    <source>
        <dbReference type="ARBA" id="ARBA00004922"/>
    </source>
</evidence>
<evidence type="ECO:0000256" key="16">
    <source>
        <dbReference type="ARBA" id="ARBA00022989"/>
    </source>
</evidence>
<evidence type="ECO:0000256" key="12">
    <source>
        <dbReference type="ARBA" id="ARBA00022741"/>
    </source>
</evidence>
<evidence type="ECO:0000256" key="11">
    <source>
        <dbReference type="ARBA" id="ARBA00022692"/>
    </source>
</evidence>
<keyword evidence="15" id="KW-0067">ATP-binding</keyword>
<dbReference type="PRINTS" id="PR00190">
    <property type="entry name" value="ACTIN"/>
</dbReference>
<name>A0ABQ7TRN0_SOLTU</name>
<keyword evidence="9" id="KW-0328">Glycosyltransferase</keyword>
<evidence type="ECO:0000256" key="3">
    <source>
        <dbReference type="ARBA" id="ARBA00004477"/>
    </source>
</evidence>
<organism evidence="22 23">
    <name type="scientific">Solanum tuberosum</name>
    <name type="common">Potato</name>
    <dbReference type="NCBI Taxonomy" id="4113"/>
    <lineage>
        <taxon>Eukaryota</taxon>
        <taxon>Viridiplantae</taxon>
        <taxon>Streptophyta</taxon>
        <taxon>Embryophyta</taxon>
        <taxon>Tracheophyta</taxon>
        <taxon>Spermatophyta</taxon>
        <taxon>Magnoliopsida</taxon>
        <taxon>eudicotyledons</taxon>
        <taxon>Gunneridae</taxon>
        <taxon>Pentapetalae</taxon>
        <taxon>asterids</taxon>
        <taxon>lamiids</taxon>
        <taxon>Solanales</taxon>
        <taxon>Solanaceae</taxon>
        <taxon>Solanoideae</taxon>
        <taxon>Solaneae</taxon>
        <taxon>Solanum</taxon>
    </lineage>
</organism>
<evidence type="ECO:0000256" key="18">
    <source>
        <dbReference type="ARBA" id="ARBA00023212"/>
    </source>
</evidence>
<evidence type="ECO:0000256" key="5">
    <source>
        <dbReference type="ARBA" id="ARBA00006752"/>
    </source>
</evidence>
<dbReference type="Pfam" id="PF00022">
    <property type="entry name" value="Actin"/>
    <property type="match status" value="1"/>
</dbReference>
<evidence type="ECO:0000256" key="6">
    <source>
        <dbReference type="ARBA" id="ARBA00010600"/>
    </source>
</evidence>
<evidence type="ECO:0000256" key="13">
    <source>
        <dbReference type="ARBA" id="ARBA00022801"/>
    </source>
</evidence>
<dbReference type="InterPro" id="IPR020902">
    <property type="entry name" value="Actin/actin-like_CS"/>
</dbReference>
<dbReference type="PROSITE" id="PS00432">
    <property type="entry name" value="ACTINS_2"/>
    <property type="match status" value="1"/>
</dbReference>
<evidence type="ECO:0000313" key="23">
    <source>
        <dbReference type="Proteomes" id="UP000826656"/>
    </source>
</evidence>
<evidence type="ECO:0000256" key="20">
    <source>
        <dbReference type="ARBA" id="ARBA00048064"/>
    </source>
</evidence>
<keyword evidence="23" id="KW-1185">Reference proteome</keyword>
<dbReference type="SMART" id="SM00268">
    <property type="entry name" value="ACTIN"/>
    <property type="match status" value="1"/>
</dbReference>
<evidence type="ECO:0000256" key="1">
    <source>
        <dbReference type="ARBA" id="ARBA00003780"/>
    </source>
</evidence>
<dbReference type="Gene3D" id="3.90.640.10">
    <property type="entry name" value="Actin, Chain A, domain 4"/>
    <property type="match status" value="1"/>
</dbReference>
<dbReference type="PROSITE" id="PS00406">
    <property type="entry name" value="ACTINS_1"/>
    <property type="match status" value="1"/>
</dbReference>
<dbReference type="Proteomes" id="UP000826656">
    <property type="component" value="Unassembled WGS sequence"/>
</dbReference>
<dbReference type="EMBL" id="JAIVGD010000028">
    <property type="protein sequence ID" value="KAH0737023.1"/>
    <property type="molecule type" value="Genomic_DNA"/>
</dbReference>
<keyword evidence="18" id="KW-0963">Cytoplasm</keyword>
<comment type="pathway">
    <text evidence="4">Protein modification; protein glycosylation.</text>
</comment>
<dbReference type="InterPro" id="IPR004000">
    <property type="entry name" value="Actin"/>
</dbReference>
<keyword evidence="17" id="KW-0472">Membrane</keyword>
<comment type="catalytic activity">
    <reaction evidence="20">
        <text>an alpha-D-Glc-(1-&gt;3)-alpha-D-Glc-(1-&gt;3)-alpha-D-Man-(1-&gt;2)-alpha-D-Man-(1-&gt;2)-alpha-D-Man-(1-&gt;3)-[alpha-D-Man-(1-&gt;2)-alpha-D-Man-(1-&gt;3)-[alpha-D-Man-(1-&gt;2)-alpha-D-Man-(1-&gt;6)]-alpha-D-Man-(1-&gt;6)]-beta-D-Man-(1-&gt;4)-beta-D-GlcNAc-(1-&gt;4)-alpha-D-GlcNAc-diphospho-di-trans,poly-cis-dolichol + a di-trans,poly-cis-dolichyl beta-D-glucosyl phosphate = a alpha-D-Glc-(1-&gt;2)-alpha-D-Glc-(1-&gt;3)-alpha-D-Glc-(1-&gt;3)-alpha-D-Man-(1-&gt;2)-alpha-D-Man-(1-&gt;2)-alpha-D-Man-(1-&gt;3)-[alpha-D-Man-(1-&gt;2)-alpha-D-Man-(1-&gt;3)-[alpha-D-Man-(1-&gt;2)-alpha-D-Man-(1-&gt;6)]-alpha-D-Man-(1-&gt;6)]-beta-D-Man-(1-&gt;4)-beta-D-GlcNAc-(1-&gt;4)-alpha-D-GlcNAc-diphospho-di-trans,poly-cis-dolichol + a di-trans,poly-cis-dolichyl phosphate + H(+)</text>
        <dbReference type="Rhea" id="RHEA:29543"/>
        <dbReference type="Rhea" id="RHEA-COMP:19498"/>
        <dbReference type="Rhea" id="RHEA-COMP:19502"/>
        <dbReference type="Rhea" id="RHEA-COMP:19512"/>
        <dbReference type="Rhea" id="RHEA-COMP:19522"/>
        <dbReference type="ChEBI" id="CHEBI:15378"/>
        <dbReference type="ChEBI" id="CHEBI:57525"/>
        <dbReference type="ChEBI" id="CHEBI:57683"/>
        <dbReference type="ChEBI" id="CHEBI:132522"/>
        <dbReference type="ChEBI" id="CHEBI:132523"/>
        <dbReference type="EC" id="2.4.1.256"/>
    </reaction>
    <physiologicalReaction direction="left-to-right" evidence="20">
        <dbReference type="Rhea" id="RHEA:29544"/>
    </physiologicalReaction>
</comment>
<comment type="subcellular location">
    <subcellularLocation>
        <location evidence="2">Cytoplasm</location>
        <location evidence="2">Cytoskeleton</location>
    </subcellularLocation>
    <subcellularLocation>
        <location evidence="3">Endoplasmic reticulum membrane</location>
        <topology evidence="3">Multi-pass membrane protein</topology>
    </subcellularLocation>
</comment>
<dbReference type="PANTHER" id="PTHR11937">
    <property type="entry name" value="ACTIN"/>
    <property type="match status" value="1"/>
</dbReference>
<dbReference type="EC" id="2.4.1.256" evidence="7"/>
<keyword evidence="18" id="KW-0206">Cytoskeleton</keyword>
<gene>
    <name evidence="22" type="ORF">KY290_035728</name>
</gene>
<comment type="similarity">
    <text evidence="5 21">Belongs to the actin family.</text>
</comment>
<evidence type="ECO:0000256" key="19">
    <source>
        <dbReference type="ARBA" id="ARBA00044727"/>
    </source>
</evidence>
<comment type="function">
    <text evidence="19">Dol-P-Glc:Glc(2)Man(9)GlcNAc(2)-PP-Dol alpha-1,2-glucosyltransferase that operates in the biosynthetic pathway of dolichol-linked oligosaccharides, the glycan precursors employed in protein asparagine (N)-glycosylation. The assembly of dolichol-linked oligosaccharides begins on the cytosolic side of the endoplasmic reticulum membrane and finishes in its lumen. The sequential addition of sugars to dolichol pyrophosphate produces dolichol-linked oligosaccharides containing fourteen sugars, including two GlcNAcs, nine mannoses and three glucoses. Once assembled, the oligosaccharide is transferred from the lipid to nascent proteins by oligosaccharyltransferases. In the lumen of the endoplasmic reticulum, adds the third and last glucose residue from dolichyl phosphate glucose (Dol-P-Glc) onto the lipid-linked oligosaccharide intermediate Glc(2)Man(9)GlcNAc(2)-PP-Dol to produce Glc(3)Man(9)GlcNAc(2)-PP-Dol.</text>
</comment>